<name>M1VCA3_CYAM1</name>
<dbReference type="InterPro" id="IPR050257">
    <property type="entry name" value="eL8/uL1-like"/>
</dbReference>
<dbReference type="EMBL" id="AP006502">
    <property type="protein sequence ID" value="BAM83099.1"/>
    <property type="molecule type" value="Genomic_DNA"/>
</dbReference>
<dbReference type="OMA" id="KKDTIRH"/>
<dbReference type="PANTHER" id="PTHR23105">
    <property type="entry name" value="RIBOSOMAL PROTEIN L7AE FAMILY MEMBER"/>
    <property type="match status" value="1"/>
</dbReference>
<accession>M1VCA3</accession>
<feature type="region of interest" description="Disordered" evidence="1">
    <location>
        <begin position="311"/>
        <end position="344"/>
    </location>
</feature>
<sequence length="344" mass="39418">MSELVTQSVSNPSASQGDTKERPPVIESAIKVLLERCRKHRRRTRDLLDADSGSESEPDGATDWVFLVLTLQCIPENMPRRPRLIPLPNPLYRSTEPGDAVSASLSVCVVCPDPVRPYRRFLVESPPAQWRERIRSLRVTEVLSVRQLRRDYLQFEQRRRLAAKHDLFLADTRVWPLLPDLLGKEFFRRKKYPLPVNFSGLDQCTSVVAERVIRACERVRDSTVWYPGLAAGTCCAIRVGRLSMSPEALKTNVEQVLHQLPTFIPGGIRRGVLSIYLKTRARVPIPLYVADRTTQVLAASAPVRSNFTMWSPERRRRRSRQTKQKLVRVPDTRPTPLAQKRQRQ</sequence>
<organism evidence="2 3">
    <name type="scientific">Cyanidioschyzon merolae (strain NIES-3377 / 10D)</name>
    <name type="common">Unicellular red alga</name>
    <dbReference type="NCBI Taxonomy" id="280699"/>
    <lineage>
        <taxon>Eukaryota</taxon>
        <taxon>Rhodophyta</taxon>
        <taxon>Bangiophyceae</taxon>
        <taxon>Cyanidiales</taxon>
        <taxon>Cyanidiaceae</taxon>
        <taxon>Cyanidioschyzon</taxon>
    </lineage>
</organism>
<dbReference type="InterPro" id="IPR016095">
    <property type="entry name" value="Ribosomal_uL1_3-a/b-sand"/>
</dbReference>
<gene>
    <name evidence="2" type="ORF">CYME_CMT080C</name>
</gene>
<reference evidence="2 3" key="1">
    <citation type="journal article" date="2004" name="Nature">
        <title>Genome sequence of the ultrasmall unicellular red alga Cyanidioschyzon merolae 10D.</title>
        <authorList>
            <person name="Matsuzaki M."/>
            <person name="Misumi O."/>
            <person name="Shin-i T."/>
            <person name="Maruyama S."/>
            <person name="Takahara M."/>
            <person name="Miyagishima S."/>
            <person name="Mori T."/>
            <person name="Nishida K."/>
            <person name="Yagisawa F."/>
            <person name="Nishida K."/>
            <person name="Yoshida Y."/>
            <person name="Nishimura Y."/>
            <person name="Nakao S."/>
            <person name="Kobayashi T."/>
            <person name="Momoyama Y."/>
            <person name="Higashiyama T."/>
            <person name="Minoda A."/>
            <person name="Sano M."/>
            <person name="Nomoto H."/>
            <person name="Oishi K."/>
            <person name="Hayashi H."/>
            <person name="Ohta F."/>
            <person name="Nishizaka S."/>
            <person name="Haga S."/>
            <person name="Miura S."/>
            <person name="Morishita T."/>
            <person name="Kabeya Y."/>
            <person name="Terasawa K."/>
            <person name="Suzuki Y."/>
            <person name="Ishii Y."/>
            <person name="Asakawa S."/>
            <person name="Takano H."/>
            <person name="Ohta N."/>
            <person name="Kuroiwa H."/>
            <person name="Tanaka K."/>
            <person name="Shimizu N."/>
            <person name="Sugano S."/>
            <person name="Sato N."/>
            <person name="Nozaki H."/>
            <person name="Ogasawara N."/>
            <person name="Kohara Y."/>
            <person name="Kuroiwa T."/>
        </authorList>
    </citation>
    <scope>NUCLEOTIDE SEQUENCE [LARGE SCALE GENOMIC DNA]</scope>
    <source>
        <strain evidence="2 3">10D</strain>
    </source>
</reference>
<dbReference type="GeneID" id="16998216"/>
<evidence type="ECO:0000313" key="2">
    <source>
        <dbReference type="EMBL" id="BAM83099.1"/>
    </source>
</evidence>
<dbReference type="InterPro" id="IPR028364">
    <property type="entry name" value="Ribosomal_uL1/biogenesis"/>
</dbReference>
<dbReference type="CDD" id="cd00403">
    <property type="entry name" value="Ribosomal_L1"/>
    <property type="match status" value="1"/>
</dbReference>
<proteinExistence type="predicted"/>
<dbReference type="Proteomes" id="UP000007014">
    <property type="component" value="Chromosome 20"/>
</dbReference>
<evidence type="ECO:0000313" key="3">
    <source>
        <dbReference type="Proteomes" id="UP000007014"/>
    </source>
</evidence>
<dbReference type="InterPro" id="IPR023674">
    <property type="entry name" value="Ribosomal_uL1-like"/>
</dbReference>
<feature type="compositionally biased region" description="Basic residues" evidence="1">
    <location>
        <begin position="314"/>
        <end position="326"/>
    </location>
</feature>
<evidence type="ECO:0008006" key="4">
    <source>
        <dbReference type="Google" id="ProtNLM"/>
    </source>
</evidence>
<dbReference type="HOGENOM" id="CLU_807427_0_0_1"/>
<evidence type="ECO:0000256" key="1">
    <source>
        <dbReference type="SAM" id="MobiDB-lite"/>
    </source>
</evidence>
<dbReference type="Pfam" id="PF00687">
    <property type="entry name" value="Ribosomal_L1"/>
    <property type="match status" value="1"/>
</dbReference>
<feature type="region of interest" description="Disordered" evidence="1">
    <location>
        <begin position="1"/>
        <end position="25"/>
    </location>
</feature>
<dbReference type="Gramene" id="CMT080CT">
    <property type="protein sequence ID" value="CMT080CT"/>
    <property type="gene ID" value="CMT080C"/>
</dbReference>
<dbReference type="GO" id="GO:0003723">
    <property type="term" value="F:RNA binding"/>
    <property type="evidence" value="ECO:0007669"/>
    <property type="project" value="InterPro"/>
</dbReference>
<dbReference type="SUPFAM" id="SSF56808">
    <property type="entry name" value="Ribosomal protein L1"/>
    <property type="match status" value="1"/>
</dbReference>
<protein>
    <recommendedName>
        <fullName evidence="4">Ribosomal protein L1</fullName>
    </recommendedName>
</protein>
<reference evidence="2 3" key="2">
    <citation type="journal article" date="2007" name="BMC Biol.">
        <title>A 100%-complete sequence reveals unusually simple genomic features in the hot-spring red alga Cyanidioschyzon merolae.</title>
        <authorList>
            <person name="Nozaki H."/>
            <person name="Takano H."/>
            <person name="Misumi O."/>
            <person name="Terasawa K."/>
            <person name="Matsuzaki M."/>
            <person name="Maruyama S."/>
            <person name="Nishida K."/>
            <person name="Yagisawa F."/>
            <person name="Yoshida Y."/>
            <person name="Fujiwara T."/>
            <person name="Takio S."/>
            <person name="Tamura K."/>
            <person name="Chung S.J."/>
            <person name="Nakamura S."/>
            <person name="Kuroiwa H."/>
            <person name="Tanaka K."/>
            <person name="Sato N."/>
            <person name="Kuroiwa T."/>
        </authorList>
    </citation>
    <scope>NUCLEOTIDE SEQUENCE [LARGE SCALE GENOMIC DNA]</scope>
    <source>
        <strain evidence="2 3">10D</strain>
    </source>
</reference>
<keyword evidence="3" id="KW-1185">Reference proteome</keyword>
<dbReference type="OrthoDB" id="10251727at2759"/>
<dbReference type="AlphaFoldDB" id="M1VCA3"/>
<dbReference type="eggNOG" id="KOG1685">
    <property type="taxonomic scope" value="Eukaryota"/>
</dbReference>
<dbReference type="Gene3D" id="3.40.50.790">
    <property type="match status" value="1"/>
</dbReference>
<dbReference type="STRING" id="280699.M1VCA3"/>
<feature type="compositionally biased region" description="Polar residues" evidence="1">
    <location>
        <begin position="1"/>
        <end position="17"/>
    </location>
</feature>
<dbReference type="KEGG" id="cme:CYME_CMT080C"/>
<dbReference type="RefSeq" id="XP_005539135.1">
    <property type="nucleotide sequence ID" value="XM_005539078.1"/>
</dbReference>